<evidence type="ECO:0000313" key="4">
    <source>
        <dbReference type="Proteomes" id="UP000295729"/>
    </source>
</evidence>
<dbReference type="AlphaFoldDB" id="A0A4V3DFR0"/>
<feature type="compositionally biased region" description="Low complexity" evidence="1">
    <location>
        <begin position="275"/>
        <end position="286"/>
    </location>
</feature>
<dbReference type="PANTHER" id="PTHR34219">
    <property type="entry name" value="IRON-REGULATED INNER MEMBRANE PROTEIN-RELATED"/>
    <property type="match status" value="1"/>
</dbReference>
<keyword evidence="2" id="KW-0472">Membrane</keyword>
<feature type="transmembrane region" description="Helical" evidence="2">
    <location>
        <begin position="461"/>
        <end position="485"/>
    </location>
</feature>
<dbReference type="RefSeq" id="WP_133564548.1">
    <property type="nucleotide sequence ID" value="NZ_JAJGNH010000005.1"/>
</dbReference>
<comment type="caution">
    <text evidence="3">The sequence shown here is derived from an EMBL/GenBank/DDBJ whole genome shotgun (WGS) entry which is preliminary data.</text>
</comment>
<accession>A0A4V3DFR0</accession>
<keyword evidence="4" id="KW-1185">Reference proteome</keyword>
<dbReference type="Pfam" id="PF03929">
    <property type="entry name" value="PepSY_TM"/>
    <property type="match status" value="1"/>
</dbReference>
<gene>
    <name evidence="3" type="ORF">C8D85_3170</name>
</gene>
<feature type="region of interest" description="Disordered" evidence="1">
    <location>
        <begin position="222"/>
        <end position="326"/>
    </location>
</feature>
<dbReference type="EMBL" id="SNZA01000006">
    <property type="protein sequence ID" value="TDR06240.1"/>
    <property type="molecule type" value="Genomic_DNA"/>
</dbReference>
<keyword evidence="2 3" id="KW-0812">Transmembrane</keyword>
<sequence>MKGPLRKTMTWLHTWSSILLGWLLFAIFLTGTLSYFRGEISHWMTPEQHASYVTDDTIMKAYERLSEVAPDANSWSISLPTVRDNTVGLSWQNEGENQRRRGPQETMNAATGESIDGRETRGGDFLYRFHFELYGMPRGFARTVVEIATMAMFIAILSGIVMHRKIFSDFFMMRTKNRSLGWADAHAVTAVLALPFHIMITFSGLLLLSSSLIFWTENTRGGGGGGGERNQAQNAQQQMAENGPRGGQGDLATLTANRTEGGRMTEQRTQGMNGARGQDGARAGADTSEVRARPNRDVRETEGERLGERRTRGEGPQTARHQGRQDIATPPLRNMLTQAESLFAGDIGRVQIQNPLTADATFVFSPVNRDMLMVERGSNNSVTFSATGLEIERNQAKASENNSFFSAAGGVLHTLHEARFADAITRWAFFLAGVMGTIMVGTGSVLWAVKRAKRQMGQFGYELVVITNIASIAGLCGAVAVYFWLNRLLPATLENRTNWEINGFFVAWLLSLLHAIFYRNKGAWVVQLGIAGALFCLIPVLDTLTSSASLLHAIIHVDVLRLSFDVMCLLLGGIMLATARYLQNKARRVISPKPATRKPTLEGAVK</sequence>
<name>A0A4V3DFR0_9GAMM</name>
<feature type="transmembrane region" description="Helical" evidence="2">
    <location>
        <begin position="427"/>
        <end position="449"/>
    </location>
</feature>
<dbReference type="Proteomes" id="UP000295729">
    <property type="component" value="Unassembled WGS sequence"/>
</dbReference>
<protein>
    <submittedName>
        <fullName evidence="3">PepSY-associated transmembrane protein</fullName>
    </submittedName>
</protein>
<feature type="transmembrane region" description="Helical" evidence="2">
    <location>
        <begin position="12"/>
        <end position="36"/>
    </location>
</feature>
<organism evidence="3 4">
    <name type="scientific">Marinomonas communis</name>
    <dbReference type="NCBI Taxonomy" id="28254"/>
    <lineage>
        <taxon>Bacteria</taxon>
        <taxon>Pseudomonadati</taxon>
        <taxon>Pseudomonadota</taxon>
        <taxon>Gammaproteobacteria</taxon>
        <taxon>Oceanospirillales</taxon>
        <taxon>Oceanospirillaceae</taxon>
        <taxon>Marinomonas</taxon>
    </lineage>
</organism>
<evidence type="ECO:0000256" key="2">
    <source>
        <dbReference type="SAM" id="Phobius"/>
    </source>
</evidence>
<feature type="compositionally biased region" description="Low complexity" evidence="1">
    <location>
        <begin position="229"/>
        <end position="243"/>
    </location>
</feature>
<feature type="compositionally biased region" description="Basic and acidic residues" evidence="1">
    <location>
        <begin position="288"/>
        <end position="313"/>
    </location>
</feature>
<dbReference type="OrthoDB" id="9776609at2"/>
<dbReference type="InterPro" id="IPR005625">
    <property type="entry name" value="PepSY-ass_TM"/>
</dbReference>
<dbReference type="PANTHER" id="PTHR34219:SF4">
    <property type="entry name" value="PEPSY DOMAIN-CONTAINING PROTEIN"/>
    <property type="match status" value="1"/>
</dbReference>
<feature type="transmembrane region" description="Helical" evidence="2">
    <location>
        <begin position="497"/>
        <end position="517"/>
    </location>
</feature>
<feature type="transmembrane region" description="Helical" evidence="2">
    <location>
        <begin position="561"/>
        <end position="582"/>
    </location>
</feature>
<proteinExistence type="predicted"/>
<reference evidence="3 4" key="1">
    <citation type="submission" date="2019-03" db="EMBL/GenBank/DDBJ databases">
        <title>Genomic Encyclopedia of Type Strains, Phase IV (KMG-IV): sequencing the most valuable type-strain genomes for metagenomic binning, comparative biology and taxonomic classification.</title>
        <authorList>
            <person name="Goeker M."/>
        </authorList>
    </citation>
    <scope>NUCLEOTIDE SEQUENCE [LARGE SCALE GENOMIC DNA]</scope>
    <source>
        <strain evidence="3 4">DSM 5604</strain>
    </source>
</reference>
<evidence type="ECO:0000256" key="1">
    <source>
        <dbReference type="SAM" id="MobiDB-lite"/>
    </source>
</evidence>
<feature type="transmembrane region" description="Helical" evidence="2">
    <location>
        <begin position="183"/>
        <end position="208"/>
    </location>
</feature>
<evidence type="ECO:0000313" key="3">
    <source>
        <dbReference type="EMBL" id="TDR06240.1"/>
    </source>
</evidence>
<keyword evidence="2" id="KW-1133">Transmembrane helix</keyword>
<feature type="transmembrane region" description="Helical" evidence="2">
    <location>
        <begin position="140"/>
        <end position="162"/>
    </location>
</feature>
<feature type="transmembrane region" description="Helical" evidence="2">
    <location>
        <begin position="524"/>
        <end position="541"/>
    </location>
</feature>